<keyword evidence="7" id="KW-0472">Membrane</keyword>
<dbReference type="PRINTS" id="PR00344">
    <property type="entry name" value="BCTRLSENSOR"/>
</dbReference>
<feature type="domain" description="HAMP" evidence="9">
    <location>
        <begin position="222"/>
        <end position="274"/>
    </location>
</feature>
<evidence type="ECO:0000313" key="11">
    <source>
        <dbReference type="Proteomes" id="UP000193778"/>
    </source>
</evidence>
<evidence type="ECO:0000313" key="10">
    <source>
        <dbReference type="EMBL" id="SLN69356.1"/>
    </source>
</evidence>
<dbReference type="InterPro" id="IPR003594">
    <property type="entry name" value="HATPase_dom"/>
</dbReference>
<dbReference type="GO" id="GO:0000155">
    <property type="term" value="F:phosphorelay sensor kinase activity"/>
    <property type="evidence" value="ECO:0007669"/>
    <property type="project" value="InterPro"/>
</dbReference>
<feature type="domain" description="Histidine kinase" evidence="8">
    <location>
        <begin position="314"/>
        <end position="532"/>
    </location>
</feature>
<protein>
    <recommendedName>
        <fullName evidence="3">histidine kinase</fullName>
        <ecNumber evidence="3">2.7.13.3</ecNumber>
    </recommendedName>
</protein>
<dbReference type="OrthoDB" id="9809766at2"/>
<reference evidence="11" key="1">
    <citation type="submission" date="2017-03" db="EMBL/GenBank/DDBJ databases">
        <authorList>
            <person name="Rodrigo-Torres L."/>
            <person name="Arahal R.D."/>
            <person name="Lucena T."/>
        </authorList>
    </citation>
    <scope>NUCLEOTIDE SEQUENCE [LARGE SCALE GENOMIC DNA]</scope>
    <source>
        <strain evidence="11">CECT 8411</strain>
    </source>
</reference>
<dbReference type="EMBL" id="FWFP01000011">
    <property type="protein sequence ID" value="SLN69356.1"/>
    <property type="molecule type" value="Genomic_DNA"/>
</dbReference>
<comment type="catalytic activity">
    <reaction evidence="1">
        <text>ATP + protein L-histidine = ADP + protein N-phospho-L-histidine.</text>
        <dbReference type="EC" id="2.7.13.3"/>
    </reaction>
</comment>
<proteinExistence type="predicted"/>
<feature type="transmembrane region" description="Helical" evidence="7">
    <location>
        <begin position="20"/>
        <end position="40"/>
    </location>
</feature>
<dbReference type="PROSITE" id="PS50885">
    <property type="entry name" value="HAMP"/>
    <property type="match status" value="1"/>
</dbReference>
<dbReference type="EC" id="2.7.13.3" evidence="3"/>
<dbReference type="AlphaFoldDB" id="A0A1X7A393"/>
<dbReference type="SMART" id="SM00388">
    <property type="entry name" value="HisKA"/>
    <property type="match status" value="1"/>
</dbReference>
<dbReference type="CDD" id="cd00075">
    <property type="entry name" value="HATPase"/>
    <property type="match status" value="1"/>
</dbReference>
<evidence type="ECO:0000256" key="4">
    <source>
        <dbReference type="ARBA" id="ARBA00022553"/>
    </source>
</evidence>
<dbReference type="SMART" id="SM00387">
    <property type="entry name" value="HATPase_c"/>
    <property type="match status" value="1"/>
</dbReference>
<dbReference type="PANTHER" id="PTHR43547">
    <property type="entry name" value="TWO-COMPONENT HISTIDINE KINASE"/>
    <property type="match status" value="1"/>
</dbReference>
<dbReference type="InterPro" id="IPR036890">
    <property type="entry name" value="HATPase_C_sf"/>
</dbReference>
<dbReference type="CDD" id="cd00082">
    <property type="entry name" value="HisKA"/>
    <property type="match status" value="1"/>
</dbReference>
<dbReference type="GO" id="GO:0016020">
    <property type="term" value="C:membrane"/>
    <property type="evidence" value="ECO:0007669"/>
    <property type="project" value="UniProtKB-SubCell"/>
</dbReference>
<dbReference type="InterPro" id="IPR003661">
    <property type="entry name" value="HisK_dim/P_dom"/>
</dbReference>
<dbReference type="Gene3D" id="3.30.565.10">
    <property type="entry name" value="Histidine kinase-like ATPase, C-terminal domain"/>
    <property type="match status" value="1"/>
</dbReference>
<keyword evidence="6 10" id="KW-0418">Kinase</keyword>
<dbReference type="Pfam" id="PF00672">
    <property type="entry name" value="HAMP"/>
    <property type="match status" value="1"/>
</dbReference>
<evidence type="ECO:0000256" key="1">
    <source>
        <dbReference type="ARBA" id="ARBA00000085"/>
    </source>
</evidence>
<dbReference type="Proteomes" id="UP000193778">
    <property type="component" value="Unassembled WGS sequence"/>
</dbReference>
<dbReference type="InterPro" id="IPR003660">
    <property type="entry name" value="HAMP_dom"/>
</dbReference>
<dbReference type="RefSeq" id="WP_085823996.1">
    <property type="nucleotide sequence ID" value="NZ_FWFP01000011.1"/>
</dbReference>
<dbReference type="CDD" id="cd06225">
    <property type="entry name" value="HAMP"/>
    <property type="match status" value="1"/>
</dbReference>
<dbReference type="InterPro" id="IPR005467">
    <property type="entry name" value="His_kinase_dom"/>
</dbReference>
<dbReference type="InterPro" id="IPR004358">
    <property type="entry name" value="Sig_transdc_His_kin-like_C"/>
</dbReference>
<dbReference type="PANTHER" id="PTHR43547:SF2">
    <property type="entry name" value="HYBRID SIGNAL TRANSDUCTION HISTIDINE KINASE C"/>
    <property type="match status" value="1"/>
</dbReference>
<evidence type="ECO:0000256" key="7">
    <source>
        <dbReference type="SAM" id="Phobius"/>
    </source>
</evidence>
<comment type="subcellular location">
    <subcellularLocation>
        <location evidence="2">Membrane</location>
    </subcellularLocation>
</comment>
<keyword evidence="7" id="KW-1133">Transmembrane helix</keyword>
<keyword evidence="11" id="KW-1185">Reference proteome</keyword>
<gene>
    <name evidence="10" type="primary">baeS_3</name>
    <name evidence="10" type="ORF">RUM8411_03530</name>
</gene>
<evidence type="ECO:0000256" key="6">
    <source>
        <dbReference type="ARBA" id="ARBA00022777"/>
    </source>
</evidence>
<evidence type="ECO:0000259" key="9">
    <source>
        <dbReference type="PROSITE" id="PS50885"/>
    </source>
</evidence>
<keyword evidence="4" id="KW-0597">Phosphoprotein</keyword>
<dbReference type="InterPro" id="IPR036097">
    <property type="entry name" value="HisK_dim/P_sf"/>
</dbReference>
<dbReference type="SUPFAM" id="SSF158472">
    <property type="entry name" value="HAMP domain-like"/>
    <property type="match status" value="1"/>
</dbReference>
<evidence type="ECO:0000256" key="3">
    <source>
        <dbReference type="ARBA" id="ARBA00012438"/>
    </source>
</evidence>
<dbReference type="Gene3D" id="6.10.340.10">
    <property type="match status" value="1"/>
</dbReference>
<evidence type="ECO:0000256" key="5">
    <source>
        <dbReference type="ARBA" id="ARBA00022679"/>
    </source>
</evidence>
<sequence>MKTQPETTKRSLLLKTRLGLGAVVLGSGTLLTAAILYFGMQTVANRLETALASETRMARYAALSTQAATFLVIATESIQTGQSVETRLDRLSPIRDQIGTTFLQLRSDVEEAVAAVQSLGLDEQSRYGTQSLGLARMEALLANTLDGLADTDADQARLRAHIDSFASAFDPLLSQAVNTEVLFRNATLAGIERTRLTLTWVALALALFALLSTAWFYYGLVRPQFSRLNRLRNAAVQVGKSEFAISLPKTRNDEIGQLYGETNRMAAALKQRQDEVDAEWAGLNETIDQRTRELSAANETLSRIDENRRRFFADISHELRTPLTVIMMESQIGQRDGQTAPDALETIETSAAKLNQRIDDLLRVARSETGELALEPRDVALRALIQTVVGDIQPEIDSANMQLEVGKFPDCALHCDPDWMRQVLLSLLRNAIRHARDGKALSLSGQSEDGSAQIKITDNGPGIPEGAQDQIFERFVQGAATNSQGFGVGLALARWVVEAHEGSISITSPVARERSLGVNPGTNVCIRLPLAEA</sequence>
<accession>A0A1X7A393</accession>
<keyword evidence="7" id="KW-0812">Transmembrane</keyword>
<keyword evidence="5 10" id="KW-0808">Transferase</keyword>
<feature type="transmembrane region" description="Helical" evidence="7">
    <location>
        <begin position="198"/>
        <end position="218"/>
    </location>
</feature>
<dbReference type="PROSITE" id="PS50109">
    <property type="entry name" value="HIS_KIN"/>
    <property type="match status" value="1"/>
</dbReference>
<evidence type="ECO:0000256" key="2">
    <source>
        <dbReference type="ARBA" id="ARBA00004370"/>
    </source>
</evidence>
<dbReference type="Pfam" id="PF02518">
    <property type="entry name" value="HATPase_c"/>
    <property type="match status" value="1"/>
</dbReference>
<name>A0A1X7A393_9RHOB</name>
<dbReference type="SUPFAM" id="SSF47384">
    <property type="entry name" value="Homodimeric domain of signal transducing histidine kinase"/>
    <property type="match status" value="1"/>
</dbReference>
<dbReference type="SUPFAM" id="SSF55874">
    <property type="entry name" value="ATPase domain of HSP90 chaperone/DNA topoisomerase II/histidine kinase"/>
    <property type="match status" value="1"/>
</dbReference>
<organism evidence="10 11">
    <name type="scientific">Ruegeria meonggei</name>
    <dbReference type="NCBI Taxonomy" id="1446476"/>
    <lineage>
        <taxon>Bacteria</taxon>
        <taxon>Pseudomonadati</taxon>
        <taxon>Pseudomonadota</taxon>
        <taxon>Alphaproteobacteria</taxon>
        <taxon>Rhodobacterales</taxon>
        <taxon>Roseobacteraceae</taxon>
        <taxon>Ruegeria</taxon>
    </lineage>
</organism>
<dbReference type="Gene3D" id="1.10.287.130">
    <property type="match status" value="1"/>
</dbReference>
<evidence type="ECO:0000259" key="8">
    <source>
        <dbReference type="PROSITE" id="PS50109"/>
    </source>
</evidence>
<dbReference type="Pfam" id="PF00512">
    <property type="entry name" value="HisKA"/>
    <property type="match status" value="1"/>
</dbReference>
<dbReference type="SMART" id="SM00304">
    <property type="entry name" value="HAMP"/>
    <property type="match status" value="1"/>
</dbReference>